<evidence type="ECO:0000256" key="1">
    <source>
        <dbReference type="ARBA" id="ARBA00022603"/>
    </source>
</evidence>
<dbReference type="Gene3D" id="3.30.70.1170">
    <property type="entry name" value="Sun protein, domain 3"/>
    <property type="match status" value="1"/>
</dbReference>
<keyword evidence="3 5" id="KW-0949">S-adenosyl-L-methionine</keyword>
<dbReference type="GO" id="GO:0008173">
    <property type="term" value="F:RNA methyltransferase activity"/>
    <property type="evidence" value="ECO:0007669"/>
    <property type="project" value="InterPro"/>
</dbReference>
<dbReference type="Pfam" id="PF01189">
    <property type="entry name" value="Methyltr_RsmB-F"/>
    <property type="match status" value="1"/>
</dbReference>
<dbReference type="EMBL" id="CP071796">
    <property type="protein sequence ID" value="QTD47477.1"/>
    <property type="molecule type" value="Genomic_DNA"/>
</dbReference>
<proteinExistence type="inferred from homology"/>
<dbReference type="NCBIfam" id="NF008149">
    <property type="entry name" value="PRK10901.1"/>
    <property type="match status" value="1"/>
</dbReference>
<dbReference type="SUPFAM" id="SSF48013">
    <property type="entry name" value="NusB-like"/>
    <property type="match status" value="1"/>
</dbReference>
<keyword evidence="4 5" id="KW-0694">RNA-binding</keyword>
<dbReference type="InterPro" id="IPR029063">
    <property type="entry name" value="SAM-dependent_MTases_sf"/>
</dbReference>
<dbReference type="InterPro" id="IPR001678">
    <property type="entry name" value="MeTrfase_RsmB-F_NOP2_dom"/>
</dbReference>
<keyword evidence="9" id="KW-1185">Reference proteome</keyword>
<feature type="binding site" evidence="5">
    <location>
        <position position="310"/>
    </location>
    <ligand>
        <name>S-adenosyl-L-methionine</name>
        <dbReference type="ChEBI" id="CHEBI:59789"/>
    </ligand>
</feature>
<keyword evidence="1 5" id="KW-0489">Methyltransferase</keyword>
<dbReference type="AlphaFoldDB" id="A0A975H7W5"/>
<evidence type="ECO:0000256" key="5">
    <source>
        <dbReference type="PROSITE-ProRule" id="PRU01023"/>
    </source>
</evidence>
<dbReference type="Proteomes" id="UP000663903">
    <property type="component" value="Chromosome"/>
</dbReference>
<evidence type="ECO:0000256" key="6">
    <source>
        <dbReference type="SAM" id="MobiDB-lite"/>
    </source>
</evidence>
<dbReference type="EC" id="2.1.1.176" evidence="8"/>
<sequence>MSPSTSHGATPTLWRQLQATARLVQGVREGRSLTAPLDRVDPVLRPGVQALSFHALRWLGLAQALRQQLVQRAPPPAVDALLCTSLALAQPADDAPYDPFTLVDQAVEAAKRDRVMRPRAPFINACLRSFLRERAALMQAVGQDPVARWNHPRWWVERLQRDHPTQWEAILAAAQQAAPMDWRVNLQRTTVQQFCGGLATRGIESHALDGAAVRLRRPQPVSDIPGFAQGHASVQSASAQRAAPLLLGDAVTGAPLVLDACAAPGGKTAHLLELCPGARVVALEIDPERSRRIGQNLMRLGLHADLRVADAGDVPSWWRGERYDAILLDAPCSASGIVSRHPDVRWLRKASDIAQLAAQQDRLLAALWPLLRPGGRLLYCTCSVFVEEGEARIQSFLANNSDVARLTAPGHLLPLHASPSGLVGDNDARDDGFYYALLRKRPPDEPPASVGGMGVQPAVRGTGAG</sequence>
<dbReference type="PANTHER" id="PTHR22807:SF61">
    <property type="entry name" value="NOL1_NOP2_SUN FAMILY PROTEIN _ ANTITERMINATION NUSB DOMAIN-CONTAINING PROTEIN"/>
    <property type="match status" value="1"/>
</dbReference>
<dbReference type="PROSITE" id="PS51686">
    <property type="entry name" value="SAM_MT_RSMB_NOP"/>
    <property type="match status" value="1"/>
</dbReference>
<gene>
    <name evidence="8" type="primary">rsmB</name>
    <name evidence="8" type="ORF">J1M35_18520</name>
</gene>
<evidence type="ECO:0000256" key="4">
    <source>
        <dbReference type="ARBA" id="ARBA00022884"/>
    </source>
</evidence>
<dbReference type="GO" id="GO:0003723">
    <property type="term" value="F:RNA binding"/>
    <property type="evidence" value="ECO:0007669"/>
    <property type="project" value="UniProtKB-UniRule"/>
</dbReference>
<feature type="active site" description="Nucleophile" evidence="5">
    <location>
        <position position="382"/>
    </location>
</feature>
<dbReference type="PANTHER" id="PTHR22807">
    <property type="entry name" value="NOP2 YEAST -RELATED NOL1/NOP2/FMU SUN DOMAIN-CONTAINING"/>
    <property type="match status" value="1"/>
</dbReference>
<dbReference type="SUPFAM" id="SSF53335">
    <property type="entry name" value="S-adenosyl-L-methionine-dependent methyltransferases"/>
    <property type="match status" value="1"/>
</dbReference>
<comment type="similarity">
    <text evidence="5">Belongs to the class I-like SAM-binding methyltransferase superfamily. RsmB/NOP family.</text>
</comment>
<name>A0A975H7W5_9BURK</name>
<keyword evidence="2 5" id="KW-0808">Transferase</keyword>
<reference evidence="8" key="1">
    <citation type="submission" date="2021-03" db="EMBL/GenBank/DDBJ databases">
        <title>Ottowia sp. 27C isolated from the cloaca of a Giant Asian pond turtle (Heosemys grandis).</title>
        <authorList>
            <person name="Spergser J."/>
            <person name="Busse H.-J."/>
        </authorList>
    </citation>
    <scope>NUCLEOTIDE SEQUENCE</scope>
    <source>
        <strain evidence="8">27C</strain>
    </source>
</reference>
<feature type="binding site" evidence="5">
    <location>
        <begin position="261"/>
        <end position="267"/>
    </location>
    <ligand>
        <name>S-adenosyl-L-methionine</name>
        <dbReference type="ChEBI" id="CHEBI:59789"/>
    </ligand>
</feature>
<evidence type="ECO:0000313" key="9">
    <source>
        <dbReference type="Proteomes" id="UP000663903"/>
    </source>
</evidence>
<evidence type="ECO:0000256" key="2">
    <source>
        <dbReference type="ARBA" id="ARBA00022679"/>
    </source>
</evidence>
<accession>A0A975H7W5</accession>
<dbReference type="Gene3D" id="1.10.287.730">
    <property type="entry name" value="Helix hairpin bin"/>
    <property type="match status" value="1"/>
</dbReference>
<evidence type="ECO:0000259" key="7">
    <source>
        <dbReference type="PROSITE" id="PS51686"/>
    </source>
</evidence>
<feature type="binding site" evidence="5">
    <location>
        <position position="284"/>
    </location>
    <ligand>
        <name>S-adenosyl-L-methionine</name>
        <dbReference type="ChEBI" id="CHEBI:59789"/>
    </ligand>
</feature>
<dbReference type="GO" id="GO:0001510">
    <property type="term" value="P:RNA methylation"/>
    <property type="evidence" value="ECO:0007669"/>
    <property type="project" value="InterPro"/>
</dbReference>
<dbReference type="CDD" id="cd02440">
    <property type="entry name" value="AdoMet_MTases"/>
    <property type="match status" value="1"/>
</dbReference>
<evidence type="ECO:0000256" key="3">
    <source>
        <dbReference type="ARBA" id="ARBA00022691"/>
    </source>
</evidence>
<feature type="domain" description="SAM-dependent MTase RsmB/NOP-type" evidence="7">
    <location>
        <begin position="170"/>
        <end position="441"/>
    </location>
</feature>
<protein>
    <submittedName>
        <fullName evidence="8">16S rRNA (Cytosine(967)-C(5))-methyltransferase RsmB</fullName>
        <ecNumber evidence="8">2.1.1.176</ecNumber>
    </submittedName>
</protein>
<feature type="region of interest" description="Disordered" evidence="6">
    <location>
        <begin position="444"/>
        <end position="465"/>
    </location>
</feature>
<dbReference type="Gene3D" id="3.40.50.150">
    <property type="entry name" value="Vaccinia Virus protein VP39"/>
    <property type="match status" value="1"/>
</dbReference>
<organism evidence="8 9">
    <name type="scientific">Ottowia testudinis</name>
    <dbReference type="NCBI Taxonomy" id="2816950"/>
    <lineage>
        <taxon>Bacteria</taxon>
        <taxon>Pseudomonadati</taxon>
        <taxon>Pseudomonadota</taxon>
        <taxon>Betaproteobacteria</taxon>
        <taxon>Burkholderiales</taxon>
        <taxon>Comamonadaceae</taxon>
        <taxon>Ottowia</taxon>
    </lineage>
</organism>
<feature type="binding site" evidence="5">
    <location>
        <position position="329"/>
    </location>
    <ligand>
        <name>S-adenosyl-L-methionine</name>
        <dbReference type="ChEBI" id="CHEBI:59789"/>
    </ligand>
</feature>
<dbReference type="InterPro" id="IPR049560">
    <property type="entry name" value="MeTrfase_RsmB-F_NOP2_cat"/>
</dbReference>
<dbReference type="RefSeq" id="WP_208011556.1">
    <property type="nucleotide sequence ID" value="NZ_CP071796.1"/>
</dbReference>
<dbReference type="InterPro" id="IPR023267">
    <property type="entry name" value="RCMT"/>
</dbReference>
<evidence type="ECO:0000313" key="8">
    <source>
        <dbReference type="EMBL" id="QTD47477.1"/>
    </source>
</evidence>
<dbReference type="InterPro" id="IPR054728">
    <property type="entry name" value="RsmB-like_ferredoxin"/>
</dbReference>
<dbReference type="InterPro" id="IPR035926">
    <property type="entry name" value="NusB-like_sf"/>
</dbReference>
<dbReference type="Pfam" id="PF22458">
    <property type="entry name" value="RsmF-B_ferredox"/>
    <property type="match status" value="1"/>
</dbReference>
<dbReference type="PRINTS" id="PR02008">
    <property type="entry name" value="RCMTFAMILY"/>
</dbReference>
<dbReference type="KEGG" id="otd:J1M35_18520"/>
<dbReference type="Gene3D" id="1.10.940.10">
    <property type="entry name" value="NusB-like"/>
    <property type="match status" value="1"/>
</dbReference>